<evidence type="ECO:0000313" key="2">
    <source>
        <dbReference type="Proteomes" id="UP001501624"/>
    </source>
</evidence>
<protein>
    <submittedName>
        <fullName evidence="1">Uncharacterized protein</fullName>
    </submittedName>
</protein>
<organism evidence="1 2">
    <name type="scientific">Amycolatopsis tucumanensis</name>
    <dbReference type="NCBI Taxonomy" id="401106"/>
    <lineage>
        <taxon>Bacteria</taxon>
        <taxon>Bacillati</taxon>
        <taxon>Actinomycetota</taxon>
        <taxon>Actinomycetes</taxon>
        <taxon>Pseudonocardiales</taxon>
        <taxon>Pseudonocardiaceae</taxon>
        <taxon>Amycolatopsis</taxon>
    </lineage>
</organism>
<comment type="caution">
    <text evidence="1">The sequence shown here is derived from an EMBL/GenBank/DDBJ whole genome shotgun (WGS) entry which is preliminary data.</text>
</comment>
<dbReference type="PROSITE" id="PS51257">
    <property type="entry name" value="PROKAR_LIPOPROTEIN"/>
    <property type="match status" value="1"/>
</dbReference>
<dbReference type="EMBL" id="BAABCM010000019">
    <property type="protein sequence ID" value="GAA3850732.1"/>
    <property type="molecule type" value="Genomic_DNA"/>
</dbReference>
<reference evidence="2" key="1">
    <citation type="journal article" date="2019" name="Int. J. Syst. Evol. Microbiol.">
        <title>The Global Catalogue of Microorganisms (GCM) 10K type strain sequencing project: providing services to taxonomists for standard genome sequencing and annotation.</title>
        <authorList>
            <consortium name="The Broad Institute Genomics Platform"/>
            <consortium name="The Broad Institute Genome Sequencing Center for Infectious Disease"/>
            <person name="Wu L."/>
            <person name="Ma J."/>
        </authorList>
    </citation>
    <scope>NUCLEOTIDE SEQUENCE [LARGE SCALE GENOMIC DNA]</scope>
    <source>
        <strain evidence="2">JCM 17017</strain>
    </source>
</reference>
<accession>A0ABP7JPP6</accession>
<name>A0ABP7JPP6_9PSEU</name>
<dbReference type="RefSeq" id="WP_237337595.1">
    <property type="nucleotide sequence ID" value="NZ_BAABCM010000019.1"/>
</dbReference>
<dbReference type="Proteomes" id="UP001501624">
    <property type="component" value="Unassembled WGS sequence"/>
</dbReference>
<sequence>MISRSTTHDFYLGRGPDAEWIGSIHLGTCACSSVEKIGLARSADEFADLVNSFLHAAEVGQVGEVTHRGHPWPWLWPTSHGTDYTHAFDRGTVWTARRGQRWSMRAGEYIPPGLGETPVVFPHGRDTCGYTGIDAADTVGRRYGPLLGETHRHDLHQLGLRILADLTLPSPGPAPAQLVELRAQLPPHLRYVINAHETTAELEIEVFGYRDGDPAADATAQALTALPALYGWTDPNGAPPRFGTRVLLADDERHLTHPALADRHTRAVLTTT</sequence>
<gene>
    <name evidence="1" type="ORF">GCM10022380_81030</name>
</gene>
<keyword evidence="2" id="KW-1185">Reference proteome</keyword>
<evidence type="ECO:0000313" key="1">
    <source>
        <dbReference type="EMBL" id="GAA3850732.1"/>
    </source>
</evidence>
<proteinExistence type="predicted"/>